<dbReference type="Proteomes" id="UP001247805">
    <property type="component" value="Unassembled WGS sequence"/>
</dbReference>
<gene>
    <name evidence="1" type="ORF">RS130_18645</name>
</gene>
<sequence>MISLRKDLSHRLKAMPDLGFYPESWQIDNALTDSAGFAKEHKHDISQLIDIADLQLQEFAAVKQQLKEALQSSKQWQRYWALISLSHFNH</sequence>
<protein>
    <submittedName>
        <fullName evidence="1">Uncharacterized protein</fullName>
    </submittedName>
</protein>
<reference evidence="1 2" key="1">
    <citation type="submission" date="2023-10" db="EMBL/GenBank/DDBJ databases">
        <title>Glaciecola aquimarina strain GGW-M5 nov., isolated from a coastal seawater.</title>
        <authorList>
            <person name="Bayburt H."/>
            <person name="Kim J.M."/>
            <person name="Choi B.J."/>
            <person name="Jeon C.O."/>
        </authorList>
    </citation>
    <scope>NUCLEOTIDE SEQUENCE [LARGE SCALE GENOMIC DNA]</scope>
    <source>
        <strain evidence="1 2">KCTC 32108</strain>
    </source>
</reference>
<evidence type="ECO:0000313" key="1">
    <source>
        <dbReference type="EMBL" id="MDU0355642.1"/>
    </source>
</evidence>
<proteinExistence type="predicted"/>
<comment type="caution">
    <text evidence="1">The sequence shown here is derived from an EMBL/GenBank/DDBJ whole genome shotgun (WGS) entry which is preliminary data.</text>
</comment>
<dbReference type="RefSeq" id="WP_316027173.1">
    <property type="nucleotide sequence ID" value="NZ_JAWDIO010000002.1"/>
</dbReference>
<name>A0ABU3T046_9ALTE</name>
<dbReference type="EMBL" id="JAWDIO010000002">
    <property type="protein sequence ID" value="MDU0355642.1"/>
    <property type="molecule type" value="Genomic_DNA"/>
</dbReference>
<keyword evidence="2" id="KW-1185">Reference proteome</keyword>
<organism evidence="1 2">
    <name type="scientific">Paraglaciecola aquimarina</name>
    <dbReference type="NCBI Taxonomy" id="1235557"/>
    <lineage>
        <taxon>Bacteria</taxon>
        <taxon>Pseudomonadati</taxon>
        <taxon>Pseudomonadota</taxon>
        <taxon>Gammaproteobacteria</taxon>
        <taxon>Alteromonadales</taxon>
        <taxon>Alteromonadaceae</taxon>
        <taxon>Paraglaciecola</taxon>
    </lineage>
</organism>
<evidence type="ECO:0000313" key="2">
    <source>
        <dbReference type="Proteomes" id="UP001247805"/>
    </source>
</evidence>
<accession>A0ABU3T046</accession>